<evidence type="ECO:0000313" key="9">
    <source>
        <dbReference type="Proteomes" id="UP001345827"/>
    </source>
</evidence>
<evidence type="ECO:0000256" key="4">
    <source>
        <dbReference type="ARBA" id="ARBA00023136"/>
    </source>
</evidence>
<feature type="transmembrane region" description="Helical" evidence="6">
    <location>
        <begin position="190"/>
        <end position="211"/>
    </location>
</feature>
<evidence type="ECO:0000256" key="6">
    <source>
        <dbReference type="SAM" id="Phobius"/>
    </source>
</evidence>
<reference evidence="8 9" key="1">
    <citation type="submission" date="2023-06" db="EMBL/GenBank/DDBJ databases">
        <title>Black Yeasts Isolated from many extreme environments.</title>
        <authorList>
            <person name="Coleine C."/>
            <person name="Stajich J.E."/>
            <person name="Selbmann L."/>
        </authorList>
    </citation>
    <scope>NUCLEOTIDE SEQUENCE [LARGE SCALE GENOMIC DNA]</scope>
    <source>
        <strain evidence="8 9">CCFEE 5887</strain>
    </source>
</reference>
<keyword evidence="4 6" id="KW-0472">Membrane</keyword>
<evidence type="ECO:0000256" key="1">
    <source>
        <dbReference type="ARBA" id="ARBA00004141"/>
    </source>
</evidence>
<dbReference type="PANTHER" id="PTHR33048:SF129">
    <property type="entry name" value="INTEGRAL MEMBRANE PROTEIN-RELATED"/>
    <property type="match status" value="1"/>
</dbReference>
<comment type="similarity">
    <text evidence="5">Belongs to the SAT4 family.</text>
</comment>
<feature type="transmembrane region" description="Helical" evidence="6">
    <location>
        <begin position="223"/>
        <end position="247"/>
    </location>
</feature>
<evidence type="ECO:0000256" key="3">
    <source>
        <dbReference type="ARBA" id="ARBA00022989"/>
    </source>
</evidence>
<keyword evidence="9" id="KW-1185">Reference proteome</keyword>
<gene>
    <name evidence="8" type="ORF">LTR25_001499</name>
</gene>
<dbReference type="InterPro" id="IPR049326">
    <property type="entry name" value="Rhodopsin_dom_fungi"/>
</dbReference>
<feature type="transmembrane region" description="Helical" evidence="6">
    <location>
        <begin position="24"/>
        <end position="44"/>
    </location>
</feature>
<protein>
    <recommendedName>
        <fullName evidence="7">Rhodopsin domain-containing protein</fullName>
    </recommendedName>
</protein>
<feature type="transmembrane region" description="Helical" evidence="6">
    <location>
        <begin position="101"/>
        <end position="125"/>
    </location>
</feature>
<feature type="transmembrane region" description="Helical" evidence="6">
    <location>
        <begin position="56"/>
        <end position="74"/>
    </location>
</feature>
<feature type="domain" description="Rhodopsin" evidence="7">
    <location>
        <begin position="40"/>
        <end position="295"/>
    </location>
</feature>
<dbReference type="PANTHER" id="PTHR33048">
    <property type="entry name" value="PTH11-LIKE INTEGRAL MEMBRANE PROTEIN (AFU_ORTHOLOGUE AFUA_5G11245)"/>
    <property type="match status" value="1"/>
</dbReference>
<dbReference type="Pfam" id="PF20684">
    <property type="entry name" value="Fung_rhodopsin"/>
    <property type="match status" value="1"/>
</dbReference>
<dbReference type="InterPro" id="IPR052337">
    <property type="entry name" value="SAT4-like"/>
</dbReference>
<accession>A0AAV9QHP9</accession>
<organism evidence="8 9">
    <name type="scientific">Vermiconidia calcicola</name>
    <dbReference type="NCBI Taxonomy" id="1690605"/>
    <lineage>
        <taxon>Eukaryota</taxon>
        <taxon>Fungi</taxon>
        <taxon>Dikarya</taxon>
        <taxon>Ascomycota</taxon>
        <taxon>Pezizomycotina</taxon>
        <taxon>Dothideomycetes</taxon>
        <taxon>Dothideomycetidae</taxon>
        <taxon>Mycosphaerellales</taxon>
        <taxon>Extremaceae</taxon>
        <taxon>Vermiconidia</taxon>
    </lineage>
</organism>
<comment type="subcellular location">
    <subcellularLocation>
        <location evidence="1">Membrane</location>
        <topology evidence="1">Multi-pass membrane protein</topology>
    </subcellularLocation>
</comment>
<evidence type="ECO:0000259" key="7">
    <source>
        <dbReference type="Pfam" id="PF20684"/>
    </source>
</evidence>
<evidence type="ECO:0000313" key="8">
    <source>
        <dbReference type="EMBL" id="KAK5543884.1"/>
    </source>
</evidence>
<feature type="transmembrane region" description="Helical" evidence="6">
    <location>
        <begin position="137"/>
        <end position="162"/>
    </location>
</feature>
<sequence length="399" mass="44474">MAIPARPTNWPQPNYIDPETRGSASLFVVMMVISTIVVLLRLYSRRYLTKSLGLDDALLLAGWLTFLSIGMTFAEYKAMTTWGWNKHIWDIPPERLPKLRIAAWLIEFFFLSGTACTKISILFFYRRLTSGIPSFWFLYLTWAAIAFTVSYTIGLLVELFVICRPLTSYWESYSPTYNKEFTCANEHVPFLFSAAASVTSDVYTVVLPMLLVRKLQMTCRQRLSMYALFSAGLLTAGTGVARLIVFIPATTNYQPGPHIDDVSWLGWPLLALTDVEAHLAIIIASLPALKVFFRRRVSGQLTKMRGSIRTMSTSSGAQLATTIRPGQMVEEPAPVAMNWSKQPVHGDIAPCSPLSPCSNGRSASFGTVETLAIDTPNMPRYVDVVQAAKMPKSARVETV</sequence>
<dbReference type="Proteomes" id="UP001345827">
    <property type="component" value="Unassembled WGS sequence"/>
</dbReference>
<dbReference type="AlphaFoldDB" id="A0AAV9QHP9"/>
<dbReference type="EMBL" id="JAXLQG010000002">
    <property type="protein sequence ID" value="KAK5543884.1"/>
    <property type="molecule type" value="Genomic_DNA"/>
</dbReference>
<evidence type="ECO:0000256" key="2">
    <source>
        <dbReference type="ARBA" id="ARBA00022692"/>
    </source>
</evidence>
<comment type="caution">
    <text evidence="8">The sequence shown here is derived from an EMBL/GenBank/DDBJ whole genome shotgun (WGS) entry which is preliminary data.</text>
</comment>
<keyword evidence="2 6" id="KW-0812">Transmembrane</keyword>
<keyword evidence="3 6" id="KW-1133">Transmembrane helix</keyword>
<dbReference type="GO" id="GO:0016020">
    <property type="term" value="C:membrane"/>
    <property type="evidence" value="ECO:0007669"/>
    <property type="project" value="UniProtKB-SubCell"/>
</dbReference>
<evidence type="ECO:0000256" key="5">
    <source>
        <dbReference type="ARBA" id="ARBA00038359"/>
    </source>
</evidence>
<name>A0AAV9QHP9_9PEZI</name>
<proteinExistence type="inferred from homology"/>
<feature type="transmembrane region" description="Helical" evidence="6">
    <location>
        <begin position="267"/>
        <end position="293"/>
    </location>
</feature>